<dbReference type="InterPro" id="IPR007137">
    <property type="entry name" value="DUF348"/>
</dbReference>
<dbReference type="SUPFAM" id="SSF50685">
    <property type="entry name" value="Barwin-like endoglucanases"/>
    <property type="match status" value="1"/>
</dbReference>
<keyword evidence="1" id="KW-0732">Signal</keyword>
<dbReference type="PROSITE" id="PS51109">
    <property type="entry name" value="G5"/>
    <property type="match status" value="1"/>
</dbReference>
<dbReference type="GO" id="GO:0004553">
    <property type="term" value="F:hydrolase activity, hydrolyzing O-glycosyl compounds"/>
    <property type="evidence" value="ECO:0007669"/>
    <property type="project" value="InterPro"/>
</dbReference>
<dbReference type="InterPro" id="IPR051933">
    <property type="entry name" value="Resuscitation_pf_RpfB"/>
</dbReference>
<dbReference type="Proteomes" id="UP000515847">
    <property type="component" value="Chromosome"/>
</dbReference>
<dbReference type="SMART" id="SM01208">
    <property type="entry name" value="G5"/>
    <property type="match status" value="1"/>
</dbReference>
<evidence type="ECO:0000259" key="2">
    <source>
        <dbReference type="PROSITE" id="PS51109"/>
    </source>
</evidence>
<dbReference type="GO" id="GO:0019867">
    <property type="term" value="C:outer membrane"/>
    <property type="evidence" value="ECO:0007669"/>
    <property type="project" value="InterPro"/>
</dbReference>
<protein>
    <submittedName>
        <fullName evidence="3">DUF348 domain-containing protein</fullName>
    </submittedName>
</protein>
<evidence type="ECO:0000313" key="3">
    <source>
        <dbReference type="EMBL" id="QNB48266.1"/>
    </source>
</evidence>
<dbReference type="InterPro" id="IPR010611">
    <property type="entry name" value="3D_dom"/>
</dbReference>
<dbReference type="PANTHER" id="PTHR39160:SF4">
    <property type="entry name" value="RESUSCITATION-PROMOTING FACTOR RPFB"/>
    <property type="match status" value="1"/>
</dbReference>
<dbReference type="AlphaFoldDB" id="A0A7G6E862"/>
<dbReference type="Pfam" id="PF07501">
    <property type="entry name" value="G5"/>
    <property type="match status" value="1"/>
</dbReference>
<organism evidence="3 4">
    <name type="scientific">Thermanaerosceptrum fracticalcis</name>
    <dbReference type="NCBI Taxonomy" id="1712410"/>
    <lineage>
        <taxon>Bacteria</taxon>
        <taxon>Bacillati</taxon>
        <taxon>Bacillota</taxon>
        <taxon>Clostridia</taxon>
        <taxon>Eubacteriales</taxon>
        <taxon>Peptococcaceae</taxon>
        <taxon>Thermanaerosceptrum</taxon>
    </lineage>
</organism>
<dbReference type="InterPro" id="IPR036908">
    <property type="entry name" value="RlpA-like_sf"/>
</dbReference>
<dbReference type="PANTHER" id="PTHR39160">
    <property type="entry name" value="CELL WALL-BINDING PROTEIN YOCH"/>
    <property type="match status" value="1"/>
</dbReference>
<evidence type="ECO:0000313" key="4">
    <source>
        <dbReference type="Proteomes" id="UP000515847"/>
    </source>
</evidence>
<dbReference type="KEGG" id="tfr:BR63_02500"/>
<name>A0A7G6E862_THEFR</name>
<dbReference type="Gene3D" id="2.20.230.10">
    <property type="entry name" value="Resuscitation-promoting factor rpfb"/>
    <property type="match status" value="1"/>
</dbReference>
<keyword evidence="4" id="KW-1185">Reference proteome</keyword>
<dbReference type="Gene3D" id="2.40.40.10">
    <property type="entry name" value="RlpA-like domain"/>
    <property type="match status" value="1"/>
</dbReference>
<dbReference type="CDD" id="cd22786">
    <property type="entry name" value="DPBB_YuiC-like"/>
    <property type="match status" value="1"/>
</dbReference>
<feature type="domain" description="G5" evidence="2">
    <location>
        <begin position="118"/>
        <end position="198"/>
    </location>
</feature>
<dbReference type="Pfam" id="PF03990">
    <property type="entry name" value="DUF348"/>
    <property type="match status" value="2"/>
</dbReference>
<dbReference type="Pfam" id="PF06725">
    <property type="entry name" value="3D"/>
    <property type="match status" value="1"/>
</dbReference>
<dbReference type="EMBL" id="CP045798">
    <property type="protein sequence ID" value="QNB48266.1"/>
    <property type="molecule type" value="Genomic_DNA"/>
</dbReference>
<proteinExistence type="predicted"/>
<evidence type="ECO:0000256" key="1">
    <source>
        <dbReference type="ARBA" id="ARBA00022729"/>
    </source>
</evidence>
<sequence>MGSKITLGKHEINLIEQGKSVAIKTGAKTVKELIEERKIIINENDQVIPGIEAALTDGMSIEIKRAKSVGIIADGKNISLNTTAQLVKEVLDEAGVALGPHDKVIPGLQEAADSQIKVIRVTNKNLTEQKDIPYEVERKPEESLYKGEQRVLQKGKPGLEKYVYEVVLEDGKEVARKLIQKIVVREPVKEVVAMGNRQTVSRGGKTLEFERVLNMVATGYTHTGNRTYTDIWPSVGVVAVDPDVIPLGTRLYIEGYGYATALDIGNAIKGNRIDLFFETKAQALKWGRRTVQVFVLHKG</sequence>
<dbReference type="GO" id="GO:0009254">
    <property type="term" value="P:peptidoglycan turnover"/>
    <property type="evidence" value="ECO:0007669"/>
    <property type="project" value="InterPro"/>
</dbReference>
<accession>A0A7G6E862</accession>
<gene>
    <name evidence="3" type="ORF">BR63_02500</name>
</gene>
<reference evidence="3 4" key="1">
    <citation type="journal article" date="2019" name="Front. Microbiol.">
        <title>Thermoanaerosceptrum fracticalcis gen. nov. sp. nov., a Novel Fumarate-Fermenting Microorganism From a Deep Fractured Carbonate Aquifer of the US Great Basin.</title>
        <authorList>
            <person name="Hamilton-Brehm S.D."/>
            <person name="Stewart L.E."/>
            <person name="Zavarin M."/>
            <person name="Caldwell M."/>
            <person name="Lawson P.A."/>
            <person name="Onstott T.C."/>
            <person name="Grzymski J."/>
            <person name="Neveux I."/>
            <person name="Lollar B.S."/>
            <person name="Russell C.E."/>
            <person name="Moser D.P."/>
        </authorList>
    </citation>
    <scope>NUCLEOTIDE SEQUENCE [LARGE SCALE GENOMIC DNA]</scope>
    <source>
        <strain evidence="3 4">DRI-13</strain>
    </source>
</reference>
<dbReference type="InterPro" id="IPR011098">
    <property type="entry name" value="G5_dom"/>
</dbReference>